<reference evidence="1 2" key="1">
    <citation type="submission" date="2019-02" db="EMBL/GenBank/DDBJ databases">
        <title>Draft genome sequence of Muricauda sp. 176CP4-71.</title>
        <authorList>
            <person name="Park J.-S."/>
        </authorList>
    </citation>
    <scope>NUCLEOTIDE SEQUENCE [LARGE SCALE GENOMIC DNA]</scope>
    <source>
        <strain evidence="1 2">176CP4-71</strain>
    </source>
</reference>
<comment type="caution">
    <text evidence="1">The sequence shown here is derived from an EMBL/GenBank/DDBJ whole genome shotgun (WGS) entry which is preliminary data.</text>
</comment>
<accession>A0A4Q8QG01</accession>
<organism evidence="1 2">
    <name type="scientific">Flagellimonas allohymeniacidonis</name>
    <dbReference type="NCBI Taxonomy" id="2517819"/>
    <lineage>
        <taxon>Bacteria</taxon>
        <taxon>Pseudomonadati</taxon>
        <taxon>Bacteroidota</taxon>
        <taxon>Flavobacteriia</taxon>
        <taxon>Flavobacteriales</taxon>
        <taxon>Flavobacteriaceae</taxon>
        <taxon>Flagellimonas</taxon>
    </lineage>
</organism>
<proteinExistence type="predicted"/>
<gene>
    <name evidence="1" type="ORF">EW142_12605</name>
</gene>
<dbReference type="EMBL" id="SGIU01000002">
    <property type="protein sequence ID" value="TAI47503.1"/>
    <property type="molecule type" value="Genomic_DNA"/>
</dbReference>
<dbReference type="RefSeq" id="WP_130614369.1">
    <property type="nucleotide sequence ID" value="NZ_SGIU01000002.1"/>
</dbReference>
<protein>
    <submittedName>
        <fullName evidence="1">Uncharacterized protein</fullName>
    </submittedName>
</protein>
<name>A0A4Q8QG01_9FLAO</name>
<evidence type="ECO:0000313" key="1">
    <source>
        <dbReference type="EMBL" id="TAI47503.1"/>
    </source>
</evidence>
<keyword evidence="2" id="KW-1185">Reference proteome</keyword>
<dbReference type="OrthoDB" id="1364277at2"/>
<sequence>MIETSPVTLGEASCKQWYGSTEESGKGLLLEIPVLDEVSDIDVKQAFFRGMVTDIRWEKRKEGQILVADFKIEERTKPDIIMDADPKEEVGNQPPSLHKQEEFPFELESSEAIISYNDKGKMRYFKVIGIKDGKPLFYQPMPKN</sequence>
<dbReference type="Proteomes" id="UP000291981">
    <property type="component" value="Unassembled WGS sequence"/>
</dbReference>
<evidence type="ECO:0000313" key="2">
    <source>
        <dbReference type="Proteomes" id="UP000291981"/>
    </source>
</evidence>
<dbReference type="AlphaFoldDB" id="A0A4Q8QG01"/>